<evidence type="ECO:0000256" key="2">
    <source>
        <dbReference type="PROSITE-ProRule" id="PRU00335"/>
    </source>
</evidence>
<dbReference type="GO" id="GO:0003677">
    <property type="term" value="F:DNA binding"/>
    <property type="evidence" value="ECO:0007669"/>
    <property type="project" value="UniProtKB-UniRule"/>
</dbReference>
<protein>
    <submittedName>
        <fullName evidence="4">AcrR family transcriptional regulator</fullName>
    </submittedName>
</protein>
<proteinExistence type="predicted"/>
<dbReference type="InterPro" id="IPR036271">
    <property type="entry name" value="Tet_transcr_reg_TetR-rel_C_sf"/>
</dbReference>
<sequence length="197" mass="22647">MEALLHRKESIILTAVEIIHELGIQGLSTREIARRQEISEGAIFKHFKNKNEILLGVLEHYSQYDTDIIESIAMKSLKPIEAIKYFVRAYAEYYENYPAITAIAQAYDVFSCDPKLAWKIKDIFDIRNQFIVKMVGEAQAAGEILPHVNIENLSDVIVGLCNSICLKWRLNHFNFSLKERTLSTLEMILSAFFPVHE</sequence>
<dbReference type="AlphaFoldDB" id="A0A841L1I2"/>
<accession>A0A841L1I2</accession>
<dbReference type="InterPro" id="IPR001647">
    <property type="entry name" value="HTH_TetR"/>
</dbReference>
<reference evidence="4 5" key="1">
    <citation type="submission" date="2020-08" db="EMBL/GenBank/DDBJ databases">
        <title>Genomic Encyclopedia of Type Strains, Phase IV (KMG-IV): sequencing the most valuable type-strain genomes for metagenomic binning, comparative biology and taxonomic classification.</title>
        <authorList>
            <person name="Goeker M."/>
        </authorList>
    </citation>
    <scope>NUCLEOTIDE SEQUENCE [LARGE SCALE GENOMIC DNA]</scope>
    <source>
        <strain evidence="4 5">DSM 103526</strain>
    </source>
</reference>
<dbReference type="Proteomes" id="UP000579281">
    <property type="component" value="Unassembled WGS sequence"/>
</dbReference>
<dbReference type="Gene3D" id="1.10.357.10">
    <property type="entry name" value="Tetracycline Repressor, domain 2"/>
    <property type="match status" value="1"/>
</dbReference>
<keyword evidence="1 2" id="KW-0238">DNA-binding</keyword>
<organism evidence="4 5">
    <name type="scientific">Anaerosolibacter carboniphilus</name>
    <dbReference type="NCBI Taxonomy" id="1417629"/>
    <lineage>
        <taxon>Bacteria</taxon>
        <taxon>Bacillati</taxon>
        <taxon>Bacillota</taxon>
        <taxon>Clostridia</taxon>
        <taxon>Peptostreptococcales</taxon>
        <taxon>Thermotaleaceae</taxon>
        <taxon>Anaerosolibacter</taxon>
    </lineage>
</organism>
<dbReference type="SUPFAM" id="SSF48498">
    <property type="entry name" value="Tetracyclin repressor-like, C-terminal domain"/>
    <property type="match status" value="1"/>
</dbReference>
<gene>
    <name evidence="4" type="ORF">HNQ80_002324</name>
</gene>
<dbReference type="InterPro" id="IPR009057">
    <property type="entry name" value="Homeodomain-like_sf"/>
</dbReference>
<dbReference type="PANTHER" id="PTHR43479">
    <property type="entry name" value="ACREF/ENVCD OPERON REPRESSOR-RELATED"/>
    <property type="match status" value="1"/>
</dbReference>
<dbReference type="PANTHER" id="PTHR43479:SF11">
    <property type="entry name" value="ACREF_ENVCD OPERON REPRESSOR-RELATED"/>
    <property type="match status" value="1"/>
</dbReference>
<dbReference type="Pfam" id="PF00440">
    <property type="entry name" value="TetR_N"/>
    <property type="match status" value="1"/>
</dbReference>
<comment type="caution">
    <text evidence="4">The sequence shown here is derived from an EMBL/GenBank/DDBJ whole genome shotgun (WGS) entry which is preliminary data.</text>
</comment>
<dbReference type="InterPro" id="IPR023772">
    <property type="entry name" value="DNA-bd_HTH_TetR-type_CS"/>
</dbReference>
<dbReference type="RefSeq" id="WP_184310764.1">
    <property type="nucleotide sequence ID" value="NZ_JACHEN010000013.1"/>
</dbReference>
<keyword evidence="5" id="KW-1185">Reference proteome</keyword>
<dbReference type="PROSITE" id="PS01081">
    <property type="entry name" value="HTH_TETR_1"/>
    <property type="match status" value="1"/>
</dbReference>
<feature type="DNA-binding region" description="H-T-H motif" evidence="2">
    <location>
        <begin position="28"/>
        <end position="47"/>
    </location>
</feature>
<evidence type="ECO:0000259" key="3">
    <source>
        <dbReference type="PROSITE" id="PS50977"/>
    </source>
</evidence>
<dbReference type="SUPFAM" id="SSF46689">
    <property type="entry name" value="Homeodomain-like"/>
    <property type="match status" value="1"/>
</dbReference>
<evidence type="ECO:0000313" key="5">
    <source>
        <dbReference type="Proteomes" id="UP000579281"/>
    </source>
</evidence>
<dbReference type="PRINTS" id="PR00455">
    <property type="entry name" value="HTHTETR"/>
</dbReference>
<evidence type="ECO:0000313" key="4">
    <source>
        <dbReference type="EMBL" id="MBB6216225.1"/>
    </source>
</evidence>
<dbReference type="Gene3D" id="1.10.10.60">
    <property type="entry name" value="Homeodomain-like"/>
    <property type="match status" value="1"/>
</dbReference>
<feature type="domain" description="HTH tetR-type" evidence="3">
    <location>
        <begin position="5"/>
        <end position="65"/>
    </location>
</feature>
<evidence type="ECO:0000256" key="1">
    <source>
        <dbReference type="ARBA" id="ARBA00023125"/>
    </source>
</evidence>
<dbReference type="PROSITE" id="PS50977">
    <property type="entry name" value="HTH_TETR_2"/>
    <property type="match status" value="1"/>
</dbReference>
<dbReference type="InterPro" id="IPR050624">
    <property type="entry name" value="HTH-type_Tx_Regulator"/>
</dbReference>
<name>A0A841L1I2_9FIRM</name>
<dbReference type="EMBL" id="JACHEN010000013">
    <property type="protein sequence ID" value="MBB6216225.1"/>
    <property type="molecule type" value="Genomic_DNA"/>
</dbReference>